<gene>
    <name evidence="1" type="ORF">BDN72DRAFT_845766</name>
</gene>
<protein>
    <submittedName>
        <fullName evidence="1">Uncharacterized protein</fullName>
    </submittedName>
</protein>
<reference evidence="1 2" key="1">
    <citation type="journal article" date="2019" name="Nat. Ecol. Evol.">
        <title>Megaphylogeny resolves global patterns of mushroom evolution.</title>
        <authorList>
            <person name="Varga T."/>
            <person name="Krizsan K."/>
            <person name="Foldi C."/>
            <person name="Dima B."/>
            <person name="Sanchez-Garcia M."/>
            <person name="Sanchez-Ramirez S."/>
            <person name="Szollosi G.J."/>
            <person name="Szarkandi J.G."/>
            <person name="Papp V."/>
            <person name="Albert L."/>
            <person name="Andreopoulos W."/>
            <person name="Angelini C."/>
            <person name="Antonin V."/>
            <person name="Barry K.W."/>
            <person name="Bougher N.L."/>
            <person name="Buchanan P."/>
            <person name="Buyck B."/>
            <person name="Bense V."/>
            <person name="Catcheside P."/>
            <person name="Chovatia M."/>
            <person name="Cooper J."/>
            <person name="Damon W."/>
            <person name="Desjardin D."/>
            <person name="Finy P."/>
            <person name="Geml J."/>
            <person name="Haridas S."/>
            <person name="Hughes K."/>
            <person name="Justo A."/>
            <person name="Karasinski D."/>
            <person name="Kautmanova I."/>
            <person name="Kiss B."/>
            <person name="Kocsube S."/>
            <person name="Kotiranta H."/>
            <person name="LaButti K.M."/>
            <person name="Lechner B.E."/>
            <person name="Liimatainen K."/>
            <person name="Lipzen A."/>
            <person name="Lukacs Z."/>
            <person name="Mihaltcheva S."/>
            <person name="Morgado L.N."/>
            <person name="Niskanen T."/>
            <person name="Noordeloos M.E."/>
            <person name="Ohm R.A."/>
            <person name="Ortiz-Santana B."/>
            <person name="Ovrebo C."/>
            <person name="Racz N."/>
            <person name="Riley R."/>
            <person name="Savchenko A."/>
            <person name="Shiryaev A."/>
            <person name="Soop K."/>
            <person name="Spirin V."/>
            <person name="Szebenyi C."/>
            <person name="Tomsovsky M."/>
            <person name="Tulloss R.E."/>
            <person name="Uehling J."/>
            <person name="Grigoriev I.V."/>
            <person name="Vagvolgyi C."/>
            <person name="Papp T."/>
            <person name="Martin F.M."/>
            <person name="Miettinen O."/>
            <person name="Hibbett D.S."/>
            <person name="Nagy L.G."/>
        </authorList>
    </citation>
    <scope>NUCLEOTIDE SEQUENCE [LARGE SCALE GENOMIC DNA]</scope>
    <source>
        <strain evidence="1 2">NL-1719</strain>
    </source>
</reference>
<dbReference type="EMBL" id="ML208442">
    <property type="protein sequence ID" value="TFK65291.1"/>
    <property type="molecule type" value="Genomic_DNA"/>
</dbReference>
<evidence type="ECO:0000313" key="1">
    <source>
        <dbReference type="EMBL" id="TFK65291.1"/>
    </source>
</evidence>
<name>A0ACD3AIF0_9AGAR</name>
<evidence type="ECO:0000313" key="2">
    <source>
        <dbReference type="Proteomes" id="UP000308600"/>
    </source>
</evidence>
<accession>A0ACD3AIF0</accession>
<proteinExistence type="predicted"/>
<feature type="non-terminal residue" evidence="1">
    <location>
        <position position="300"/>
    </location>
</feature>
<keyword evidence="2" id="KW-1185">Reference proteome</keyword>
<dbReference type="Proteomes" id="UP000308600">
    <property type="component" value="Unassembled WGS sequence"/>
</dbReference>
<sequence>MNFNHNAVATFINCVFNNTITKYSFPDAQPAHRLLPASPSPFATPGLGMGPMLESIGKGVIIGLTRILGSIEKTPQHRDVVNALTKTISDLKILSDEIPAREGDSEFLHRFTSHLNKVQDGLSRLHDHPKYQYRAVAKEIAQCNTNLQHHLTILAVSSNQILLQELGKRVTEIKAVVKEVPMGLEIKGDLVFEDATGGKHRLLLEMITSVKQFETHMKAMFMGNERPEKNKALLEYVDANAFELYTDKGGVIKKNADLSQVANRNTTVKMRVVVDRKQQPRLRSNQNREIVASFEYGEEI</sequence>
<organism evidence="1 2">
    <name type="scientific">Pluteus cervinus</name>
    <dbReference type="NCBI Taxonomy" id="181527"/>
    <lineage>
        <taxon>Eukaryota</taxon>
        <taxon>Fungi</taxon>
        <taxon>Dikarya</taxon>
        <taxon>Basidiomycota</taxon>
        <taxon>Agaricomycotina</taxon>
        <taxon>Agaricomycetes</taxon>
        <taxon>Agaricomycetidae</taxon>
        <taxon>Agaricales</taxon>
        <taxon>Pluteineae</taxon>
        <taxon>Pluteaceae</taxon>
        <taxon>Pluteus</taxon>
    </lineage>
</organism>